<dbReference type="Proteomes" id="UP000565579">
    <property type="component" value="Unassembled WGS sequence"/>
</dbReference>
<keyword evidence="2" id="KW-1185">Reference proteome</keyword>
<gene>
    <name evidence="1" type="ORF">HD593_006151</name>
</gene>
<dbReference type="AlphaFoldDB" id="A0A7X0U164"/>
<accession>A0A7X0U164</accession>
<name>A0A7X0U164_9ACTN</name>
<proteinExistence type="predicted"/>
<evidence type="ECO:0000313" key="1">
    <source>
        <dbReference type="EMBL" id="MBB6551356.1"/>
    </source>
</evidence>
<sequence>MRAAAGLPDRFKLLLRYAVREPDFRLAAFNAVTG</sequence>
<organism evidence="1 2">
    <name type="scientific">Nonomuraea rubra</name>
    <dbReference type="NCBI Taxonomy" id="46180"/>
    <lineage>
        <taxon>Bacteria</taxon>
        <taxon>Bacillati</taxon>
        <taxon>Actinomycetota</taxon>
        <taxon>Actinomycetes</taxon>
        <taxon>Streptosporangiales</taxon>
        <taxon>Streptosporangiaceae</taxon>
        <taxon>Nonomuraea</taxon>
    </lineage>
</organism>
<protein>
    <submittedName>
        <fullName evidence="1">Uncharacterized protein</fullName>
    </submittedName>
</protein>
<evidence type="ECO:0000313" key="2">
    <source>
        <dbReference type="Proteomes" id="UP000565579"/>
    </source>
</evidence>
<reference evidence="1 2" key="1">
    <citation type="submission" date="2020-08" db="EMBL/GenBank/DDBJ databases">
        <title>Sequencing the genomes of 1000 actinobacteria strains.</title>
        <authorList>
            <person name="Klenk H.-P."/>
        </authorList>
    </citation>
    <scope>NUCLEOTIDE SEQUENCE [LARGE SCALE GENOMIC DNA]</scope>
    <source>
        <strain evidence="1 2">DSM 43768</strain>
    </source>
</reference>
<dbReference type="EMBL" id="JACHMI010000001">
    <property type="protein sequence ID" value="MBB6551356.1"/>
    <property type="molecule type" value="Genomic_DNA"/>
</dbReference>
<comment type="caution">
    <text evidence="1">The sequence shown here is derived from an EMBL/GenBank/DDBJ whole genome shotgun (WGS) entry which is preliminary data.</text>
</comment>